<dbReference type="PRINTS" id="PR01217">
    <property type="entry name" value="PRICHEXTENSN"/>
</dbReference>
<accession>A0A7C3PG44</accession>
<feature type="compositionally biased region" description="Polar residues" evidence="1">
    <location>
        <begin position="426"/>
        <end position="444"/>
    </location>
</feature>
<feature type="compositionally biased region" description="Polar residues" evidence="1">
    <location>
        <begin position="287"/>
        <end position="297"/>
    </location>
</feature>
<feature type="compositionally biased region" description="Pro residues" evidence="1">
    <location>
        <begin position="329"/>
        <end position="349"/>
    </location>
</feature>
<name>A0A7C3PG44_9CYAN</name>
<organism evidence="2">
    <name type="scientific">Oscillatoriales cyanobacterium SpSt-418</name>
    <dbReference type="NCBI Taxonomy" id="2282169"/>
    <lineage>
        <taxon>Bacteria</taxon>
        <taxon>Bacillati</taxon>
        <taxon>Cyanobacteriota</taxon>
        <taxon>Cyanophyceae</taxon>
        <taxon>Oscillatoriophycideae</taxon>
        <taxon>Oscillatoriales</taxon>
    </lineage>
</organism>
<proteinExistence type="predicted"/>
<feature type="region of interest" description="Disordered" evidence="1">
    <location>
        <begin position="104"/>
        <end position="124"/>
    </location>
</feature>
<feature type="region of interest" description="Disordered" evidence="1">
    <location>
        <begin position="317"/>
        <end position="483"/>
    </location>
</feature>
<gene>
    <name evidence="2" type="ORF">ENR64_21920</name>
</gene>
<feature type="region of interest" description="Disordered" evidence="1">
    <location>
        <begin position="67"/>
        <end position="86"/>
    </location>
</feature>
<protein>
    <submittedName>
        <fullName evidence="2">Uncharacterized protein</fullName>
    </submittedName>
</protein>
<evidence type="ECO:0000313" key="2">
    <source>
        <dbReference type="EMBL" id="HFN00353.1"/>
    </source>
</evidence>
<comment type="caution">
    <text evidence="2">The sequence shown here is derived from an EMBL/GenBank/DDBJ whole genome shotgun (WGS) entry which is preliminary data.</text>
</comment>
<dbReference type="EMBL" id="DSRU01000321">
    <property type="protein sequence ID" value="HFN00353.1"/>
    <property type="molecule type" value="Genomic_DNA"/>
</dbReference>
<reference evidence="2" key="1">
    <citation type="journal article" date="2020" name="mSystems">
        <title>Genome- and Community-Level Interaction Insights into Carbon Utilization and Element Cycling Functions of Hydrothermarchaeota in Hydrothermal Sediment.</title>
        <authorList>
            <person name="Zhou Z."/>
            <person name="Liu Y."/>
            <person name="Xu W."/>
            <person name="Pan J."/>
            <person name="Luo Z.H."/>
            <person name="Li M."/>
        </authorList>
    </citation>
    <scope>NUCLEOTIDE SEQUENCE [LARGE SCALE GENOMIC DNA]</scope>
    <source>
        <strain evidence="2">SpSt-418</strain>
    </source>
</reference>
<feature type="compositionally biased region" description="Low complexity" evidence="1">
    <location>
        <begin position="350"/>
        <end position="400"/>
    </location>
</feature>
<feature type="compositionally biased region" description="Low complexity" evidence="1">
    <location>
        <begin position="113"/>
        <end position="122"/>
    </location>
</feature>
<dbReference type="AlphaFoldDB" id="A0A7C3PG44"/>
<evidence type="ECO:0000256" key="1">
    <source>
        <dbReference type="SAM" id="MobiDB-lite"/>
    </source>
</evidence>
<feature type="compositionally biased region" description="Polar residues" evidence="1">
    <location>
        <begin position="451"/>
        <end position="483"/>
    </location>
</feature>
<sequence length="578" mass="60889">MVTNFKIEGLSHSVAEQIRLICQRNLGITNLVVTEQGGAKSANEQAFSVADSSFAAIWANPVAPLRPNSSSCKPPKPDVANTAVHHSGATSPVLAEILDEYEKSSAPRQTVNSSDRLSSESSLVPVQFERSPATNESAGSTDLLHTWQPAETALDVKVSAAIVDGSVTDEGIYDTWTDGPLTYFNVYLDEMPTHVGRSFDNPGFNLSKGMLGAGLVSAVAVSGLLIGDAFSKPNPPETRSADNSQVEQDPADKLTELPVTAAPERTQPELSPKAKEPEAASKPTAKNLKQPTSTPTQRISNQLLSIPSLPPPPLVSLNQAFPLAGKPTPATPTPKPFNLPPLIPTPTQQPAPAIATPEAFPPTSSTTPKAPSQAPVSNPTVTTPEVVPQATTPPATAPQPISRELPRSPQTSQAIPSLAPTLVTPPASSTETKTSRSAPPQNFAETPDTPPTTNRNSAPESKSETPASSNQGAANSATRTNTPQGIQDYLTLGQAKSIQSPTLMPLSSQAATEAANTDKIGSFTVKQVDAQAYQQEWQNSNPNTNDPAIALAFPAYGFIDYQRQLIVLLQDDKQAGIN</sequence>
<feature type="region of interest" description="Disordered" evidence="1">
    <location>
        <begin position="232"/>
        <end position="297"/>
    </location>
</feature>